<keyword evidence="2" id="KW-1185">Reference proteome</keyword>
<comment type="caution">
    <text evidence="1">The sequence shown here is derived from an EMBL/GenBank/DDBJ whole genome shotgun (WGS) entry which is preliminary data.</text>
</comment>
<accession>A0AAN9Q996</accession>
<evidence type="ECO:0000313" key="2">
    <source>
        <dbReference type="Proteomes" id="UP001367508"/>
    </source>
</evidence>
<dbReference type="AlphaFoldDB" id="A0AAN9Q996"/>
<proteinExistence type="predicted"/>
<evidence type="ECO:0000313" key="1">
    <source>
        <dbReference type="EMBL" id="KAK7322608.1"/>
    </source>
</evidence>
<sequence>MLSSYAVIDRDEIKLVIVYGTLLPQCVLVSTWLGYTTLTMPKFHAYPIESSLPHATGKQRLKKDQRSFPIGQKDFPALLHAQRYARESLFACGIPESLKSI</sequence>
<reference evidence="1 2" key="1">
    <citation type="submission" date="2024-01" db="EMBL/GenBank/DDBJ databases">
        <title>The genomes of 5 underutilized Papilionoideae crops provide insights into root nodulation and disease resistanc.</title>
        <authorList>
            <person name="Jiang F."/>
        </authorList>
    </citation>
    <scope>NUCLEOTIDE SEQUENCE [LARGE SCALE GENOMIC DNA]</scope>
    <source>
        <strain evidence="1">LVBAO_FW01</strain>
        <tissue evidence="1">Leaves</tissue>
    </source>
</reference>
<name>A0AAN9Q996_CANGL</name>
<protein>
    <submittedName>
        <fullName evidence="1">Uncharacterized protein</fullName>
    </submittedName>
</protein>
<dbReference type="EMBL" id="JAYMYQ010000006">
    <property type="protein sequence ID" value="KAK7322608.1"/>
    <property type="molecule type" value="Genomic_DNA"/>
</dbReference>
<gene>
    <name evidence="1" type="ORF">VNO77_25996</name>
</gene>
<dbReference type="Proteomes" id="UP001367508">
    <property type="component" value="Unassembled WGS sequence"/>
</dbReference>
<organism evidence="1 2">
    <name type="scientific">Canavalia gladiata</name>
    <name type="common">Sword bean</name>
    <name type="synonym">Dolichos gladiatus</name>
    <dbReference type="NCBI Taxonomy" id="3824"/>
    <lineage>
        <taxon>Eukaryota</taxon>
        <taxon>Viridiplantae</taxon>
        <taxon>Streptophyta</taxon>
        <taxon>Embryophyta</taxon>
        <taxon>Tracheophyta</taxon>
        <taxon>Spermatophyta</taxon>
        <taxon>Magnoliopsida</taxon>
        <taxon>eudicotyledons</taxon>
        <taxon>Gunneridae</taxon>
        <taxon>Pentapetalae</taxon>
        <taxon>rosids</taxon>
        <taxon>fabids</taxon>
        <taxon>Fabales</taxon>
        <taxon>Fabaceae</taxon>
        <taxon>Papilionoideae</taxon>
        <taxon>50 kb inversion clade</taxon>
        <taxon>NPAAA clade</taxon>
        <taxon>indigoferoid/millettioid clade</taxon>
        <taxon>Phaseoleae</taxon>
        <taxon>Canavalia</taxon>
    </lineage>
</organism>